<name>A0A3N7HRX7_9BURK</name>
<comment type="caution">
    <text evidence="2">The sequence shown here is derived from an EMBL/GenBank/DDBJ whole genome shotgun (WGS) entry which is preliminary data.</text>
</comment>
<dbReference type="Proteomes" id="UP000267464">
    <property type="component" value="Unassembled WGS sequence"/>
</dbReference>
<proteinExistence type="predicted"/>
<evidence type="ECO:0000259" key="1">
    <source>
        <dbReference type="Pfam" id="PF07589"/>
    </source>
</evidence>
<organism evidence="2 3">
    <name type="scientific">Piscinibacter terrae</name>
    <dbReference type="NCBI Taxonomy" id="2496871"/>
    <lineage>
        <taxon>Bacteria</taxon>
        <taxon>Pseudomonadati</taxon>
        <taxon>Pseudomonadota</taxon>
        <taxon>Betaproteobacteria</taxon>
        <taxon>Burkholderiales</taxon>
        <taxon>Sphaerotilaceae</taxon>
        <taxon>Piscinibacter</taxon>
    </lineage>
</organism>
<dbReference type="EMBL" id="QUSW01000004">
    <property type="protein sequence ID" value="RQP23561.1"/>
    <property type="molecule type" value="Genomic_DNA"/>
</dbReference>
<reference evidence="2 3" key="2">
    <citation type="submission" date="2018-12" db="EMBL/GenBank/DDBJ databases">
        <title>Rhizobacter gummiphilus sp. nov., a rubber-degrading bacterium isolated from the soil of a botanical garden in Japan.</title>
        <authorList>
            <person name="Shunsuke S.S."/>
        </authorList>
    </citation>
    <scope>NUCLEOTIDE SEQUENCE [LARGE SCALE GENOMIC DNA]</scope>
    <source>
        <strain evidence="2 3">S-16</strain>
    </source>
</reference>
<dbReference type="Pfam" id="PF07589">
    <property type="entry name" value="PEP-CTERM"/>
    <property type="match status" value="1"/>
</dbReference>
<protein>
    <submittedName>
        <fullName evidence="2">PEP-CTERM sorting domain-containing protein</fullName>
    </submittedName>
</protein>
<keyword evidence="3" id="KW-1185">Reference proteome</keyword>
<evidence type="ECO:0000313" key="3">
    <source>
        <dbReference type="Proteomes" id="UP000267464"/>
    </source>
</evidence>
<sequence>MTMLTSSIVVHWESSMRVRHLLAVAVLGCTSLGASAVSVFDFANLKYSGGVSSGFLPTDGVYCTGGDLCSSSVDTNVLGDDLTFVSGGVTVHATGFYNTTQVAVVQDHENKYDPARKIGAGLGVYHHWKDTADDNITSFESLVLNFDRAVVINAIGLASEGHSAGGWVPGATFLLNGVNMALPAGSGSISPGFLASGTTFSFAFGGAVPDQFYLSSITVTPVPEPETWALMALGLGLLGVARRRKA</sequence>
<dbReference type="NCBIfam" id="TIGR02595">
    <property type="entry name" value="PEP_CTERM"/>
    <property type="match status" value="1"/>
</dbReference>
<dbReference type="InterPro" id="IPR013424">
    <property type="entry name" value="Ice-binding_C"/>
</dbReference>
<gene>
    <name evidence="2" type="ORF">DZC73_15535</name>
</gene>
<feature type="domain" description="Ice-binding protein C-terminal" evidence="1">
    <location>
        <begin position="221"/>
        <end position="245"/>
    </location>
</feature>
<dbReference type="AlphaFoldDB" id="A0A3N7HRX7"/>
<evidence type="ECO:0000313" key="2">
    <source>
        <dbReference type="EMBL" id="RQP23561.1"/>
    </source>
</evidence>
<reference evidence="2 3" key="1">
    <citation type="submission" date="2018-08" db="EMBL/GenBank/DDBJ databases">
        <authorList>
            <person name="Khan S.A."/>
            <person name="Jeon C.O."/>
            <person name="Chun B.H."/>
            <person name="Jeong S.E."/>
        </authorList>
    </citation>
    <scope>NUCLEOTIDE SEQUENCE [LARGE SCALE GENOMIC DNA]</scope>
    <source>
        <strain evidence="2 3">S-16</strain>
    </source>
</reference>
<accession>A0A3N7HRX7</accession>